<evidence type="ECO:0000256" key="3">
    <source>
        <dbReference type="ARBA" id="ARBA00022481"/>
    </source>
</evidence>
<evidence type="ECO:0000313" key="14">
    <source>
        <dbReference type="EMBL" id="MCV2885923.1"/>
    </source>
</evidence>
<evidence type="ECO:0000256" key="6">
    <source>
        <dbReference type="ARBA" id="ARBA00022989"/>
    </source>
</evidence>
<keyword evidence="6 11" id="KW-1133">Transmembrane helix</keyword>
<dbReference type="PANTHER" id="PTHR32089:SF39">
    <property type="entry name" value="METHYL-ACCEPTING CHEMOTAXIS PROTEIN HLYB"/>
    <property type="match status" value="1"/>
</dbReference>
<feature type="domain" description="Methyl-accepting transducer" evidence="12">
    <location>
        <begin position="136"/>
        <end position="353"/>
    </location>
</feature>
<evidence type="ECO:0000256" key="10">
    <source>
        <dbReference type="PROSITE-ProRule" id="PRU00284"/>
    </source>
</evidence>
<keyword evidence="7 11" id="KW-0472">Membrane</keyword>
<evidence type="ECO:0000256" key="4">
    <source>
        <dbReference type="ARBA" id="ARBA00022500"/>
    </source>
</evidence>
<dbReference type="InterPro" id="IPR004089">
    <property type="entry name" value="MCPsignal_dom"/>
</dbReference>
<feature type="transmembrane region" description="Helical" evidence="11">
    <location>
        <begin position="36"/>
        <end position="57"/>
    </location>
</feature>
<dbReference type="SMART" id="SM00283">
    <property type="entry name" value="MA"/>
    <property type="match status" value="1"/>
</dbReference>
<dbReference type="Pfam" id="PF00015">
    <property type="entry name" value="MCPsignal"/>
    <property type="match status" value="1"/>
</dbReference>
<comment type="caution">
    <text evidence="14">The sequence shown here is derived from an EMBL/GenBank/DDBJ whole genome shotgun (WGS) entry which is preliminary data.</text>
</comment>
<keyword evidence="3" id="KW-0488">Methylation</keyword>
<reference evidence="14 15" key="1">
    <citation type="submission" date="2022-10" db="EMBL/GenBank/DDBJ databases">
        <title>Aestuariibacter sp. AA17 isolated from Montipora capitata coral fragment.</title>
        <authorList>
            <person name="Emsley S.A."/>
            <person name="Pfannmuller K.M."/>
            <person name="Loughran R.M."/>
            <person name="Shlafstein M."/>
            <person name="Papke E."/>
            <person name="Saw J.H."/>
            <person name="Ushijima B."/>
            <person name="Videau P."/>
        </authorList>
    </citation>
    <scope>NUCLEOTIDE SEQUENCE [LARGE SCALE GENOMIC DNA]</scope>
    <source>
        <strain evidence="14 15">AA17</strain>
    </source>
</reference>
<name>A0ABT3AB75_9ALTE</name>
<evidence type="ECO:0000256" key="5">
    <source>
        <dbReference type="ARBA" id="ARBA00022692"/>
    </source>
</evidence>
<keyword evidence="2" id="KW-1003">Cell membrane</keyword>
<evidence type="ECO:0000313" key="15">
    <source>
        <dbReference type="Proteomes" id="UP001652504"/>
    </source>
</evidence>
<gene>
    <name evidence="14" type="ORF">OE749_14585</name>
</gene>
<feature type="transmembrane region" description="Helical" evidence="11">
    <location>
        <begin position="12"/>
        <end position="30"/>
    </location>
</feature>
<comment type="similarity">
    <text evidence="9">Belongs to the methyl-accepting chemotaxis (MCP) protein family.</text>
</comment>
<evidence type="ECO:0000259" key="13">
    <source>
        <dbReference type="PROSITE" id="PS50885"/>
    </source>
</evidence>
<keyword evidence="5 11" id="KW-0812">Transmembrane</keyword>
<dbReference type="Proteomes" id="UP001652504">
    <property type="component" value="Unassembled WGS sequence"/>
</dbReference>
<keyword evidence="8 10" id="KW-0807">Transducer</keyword>
<dbReference type="PANTHER" id="PTHR32089">
    <property type="entry name" value="METHYL-ACCEPTING CHEMOTAXIS PROTEIN MCPB"/>
    <property type="match status" value="1"/>
</dbReference>
<dbReference type="PROSITE" id="PS50885">
    <property type="entry name" value="HAMP"/>
    <property type="match status" value="1"/>
</dbReference>
<keyword evidence="4" id="KW-0145">Chemotaxis</keyword>
<evidence type="ECO:0000256" key="9">
    <source>
        <dbReference type="ARBA" id="ARBA00029447"/>
    </source>
</evidence>
<dbReference type="SUPFAM" id="SSF58104">
    <property type="entry name" value="Methyl-accepting chemotaxis protein (MCP) signaling domain"/>
    <property type="match status" value="1"/>
</dbReference>
<protein>
    <submittedName>
        <fullName evidence="14">Methyl-accepting chemotaxis protein</fullName>
    </submittedName>
</protein>
<evidence type="ECO:0000256" key="8">
    <source>
        <dbReference type="ARBA" id="ARBA00023224"/>
    </source>
</evidence>
<accession>A0ABT3AB75</accession>
<feature type="domain" description="HAMP" evidence="13">
    <location>
        <begin position="58"/>
        <end position="112"/>
    </location>
</feature>
<dbReference type="Pfam" id="PF00672">
    <property type="entry name" value="HAMP"/>
    <property type="match status" value="1"/>
</dbReference>
<comment type="subcellular location">
    <subcellularLocation>
        <location evidence="1">Cell membrane</location>
        <topology evidence="1">Multi-pass membrane protein</topology>
    </subcellularLocation>
</comment>
<dbReference type="InterPro" id="IPR004090">
    <property type="entry name" value="Chemotax_Me-accpt_rcpt"/>
</dbReference>
<organism evidence="14 15">
    <name type="scientific">Fluctibacter corallii</name>
    <dbReference type="NCBI Taxonomy" id="2984329"/>
    <lineage>
        <taxon>Bacteria</taxon>
        <taxon>Pseudomonadati</taxon>
        <taxon>Pseudomonadota</taxon>
        <taxon>Gammaproteobacteria</taxon>
        <taxon>Alteromonadales</taxon>
        <taxon>Alteromonadaceae</taxon>
        <taxon>Fluctibacter</taxon>
    </lineage>
</organism>
<dbReference type="RefSeq" id="WP_263713215.1">
    <property type="nucleotide sequence ID" value="NZ_JAOWKX010000008.1"/>
</dbReference>
<evidence type="ECO:0000256" key="2">
    <source>
        <dbReference type="ARBA" id="ARBA00022475"/>
    </source>
</evidence>
<keyword evidence="15" id="KW-1185">Reference proteome</keyword>
<dbReference type="EMBL" id="JAOWKX010000008">
    <property type="protein sequence ID" value="MCV2885923.1"/>
    <property type="molecule type" value="Genomic_DNA"/>
</dbReference>
<sequence>MFEKLSLVQRVYALGIIHSVLLVLTVIIVSDAESKGVVWGTTVFALVLFLVISLFFAKFIVSPISKLAQHLKNASSADTQMPANLAAPSESELGKLVQAVNLVLTHLRGLIKDNSADVQALEKTCVNGRDAMLKNAEGANIQQKQTSSAASIMEELKEAFSSIAEHTAEAASITNEVKEQIVAGRSGAIETQKEVDKLTNQVEHSAKIIESLGQESNNIGEVVVSIQAIAEQTNLLALNAAIEAARAGDTGRGFAVVADEVRELASRVQASTVDIQKLVEGLQQEAKRAVDTMEEGQKSAQYCLKRSSATAEALQSADSSASSIFDLNTSIASSTQQQTAVVNDLNELVGRIQTTSQQNATRAQDTSKAMETILTHVTSLKNKLTSV</sequence>
<proteinExistence type="inferred from homology"/>
<dbReference type="InterPro" id="IPR003660">
    <property type="entry name" value="HAMP_dom"/>
</dbReference>
<evidence type="ECO:0000256" key="1">
    <source>
        <dbReference type="ARBA" id="ARBA00004651"/>
    </source>
</evidence>
<dbReference type="Gene3D" id="1.10.287.950">
    <property type="entry name" value="Methyl-accepting chemotaxis protein"/>
    <property type="match status" value="1"/>
</dbReference>
<dbReference type="PRINTS" id="PR00260">
    <property type="entry name" value="CHEMTRNSDUCR"/>
</dbReference>
<evidence type="ECO:0000256" key="11">
    <source>
        <dbReference type="SAM" id="Phobius"/>
    </source>
</evidence>
<dbReference type="PROSITE" id="PS50111">
    <property type="entry name" value="CHEMOTAXIS_TRANSDUC_2"/>
    <property type="match status" value="1"/>
</dbReference>
<evidence type="ECO:0000256" key="7">
    <source>
        <dbReference type="ARBA" id="ARBA00023136"/>
    </source>
</evidence>
<evidence type="ECO:0000259" key="12">
    <source>
        <dbReference type="PROSITE" id="PS50111"/>
    </source>
</evidence>